<gene>
    <name evidence="1" type="ORF">TRIUR3_22683</name>
</gene>
<name>M8AJP6_TRIUA</name>
<reference evidence="1" key="1">
    <citation type="journal article" date="2013" name="Nature">
        <title>Draft genome of the wheat A-genome progenitor Triticum urartu.</title>
        <authorList>
            <person name="Ling H.Q."/>
            <person name="Zhao S."/>
            <person name="Liu D."/>
            <person name="Wang J."/>
            <person name="Sun H."/>
            <person name="Zhang C."/>
            <person name="Fan H."/>
            <person name="Li D."/>
            <person name="Dong L."/>
            <person name="Tao Y."/>
            <person name="Gao C."/>
            <person name="Wu H."/>
            <person name="Li Y."/>
            <person name="Cui Y."/>
            <person name="Guo X."/>
            <person name="Zheng S."/>
            <person name="Wang B."/>
            <person name="Yu K."/>
            <person name="Liang Q."/>
            <person name="Yang W."/>
            <person name="Lou X."/>
            <person name="Chen J."/>
            <person name="Feng M."/>
            <person name="Jian J."/>
            <person name="Zhang X."/>
            <person name="Luo G."/>
            <person name="Jiang Y."/>
            <person name="Liu J."/>
            <person name="Wang Z."/>
            <person name="Sha Y."/>
            <person name="Zhang B."/>
            <person name="Wu H."/>
            <person name="Tang D."/>
            <person name="Shen Q."/>
            <person name="Xue P."/>
            <person name="Zou S."/>
            <person name="Wang X."/>
            <person name="Liu X."/>
            <person name="Wang F."/>
            <person name="Yang Y."/>
            <person name="An X."/>
            <person name="Dong Z."/>
            <person name="Zhang K."/>
            <person name="Zhang X."/>
            <person name="Luo M.C."/>
            <person name="Dvorak J."/>
            <person name="Tong Y."/>
            <person name="Wang J."/>
            <person name="Yang H."/>
            <person name="Li Z."/>
            <person name="Wang D."/>
            <person name="Zhang A."/>
            <person name="Wang J."/>
        </authorList>
    </citation>
    <scope>NUCLEOTIDE SEQUENCE</scope>
</reference>
<organism evidence="1">
    <name type="scientific">Triticum urartu</name>
    <name type="common">Red wild einkorn</name>
    <name type="synonym">Crithodium urartu</name>
    <dbReference type="NCBI Taxonomy" id="4572"/>
    <lineage>
        <taxon>Eukaryota</taxon>
        <taxon>Viridiplantae</taxon>
        <taxon>Streptophyta</taxon>
        <taxon>Embryophyta</taxon>
        <taxon>Tracheophyta</taxon>
        <taxon>Spermatophyta</taxon>
        <taxon>Magnoliopsida</taxon>
        <taxon>Liliopsida</taxon>
        <taxon>Poales</taxon>
        <taxon>Poaceae</taxon>
        <taxon>BOP clade</taxon>
        <taxon>Pooideae</taxon>
        <taxon>Triticodae</taxon>
        <taxon>Triticeae</taxon>
        <taxon>Triticinae</taxon>
        <taxon>Triticum</taxon>
    </lineage>
</organism>
<dbReference type="STRING" id="4572.M8AJP6"/>
<dbReference type="EMBL" id="KD046751">
    <property type="protein sequence ID" value="EMS65240.1"/>
    <property type="molecule type" value="Genomic_DNA"/>
</dbReference>
<dbReference type="AlphaFoldDB" id="M8AJP6"/>
<proteinExistence type="predicted"/>
<accession>M8AJP6</accession>
<sequence>MSRSPTRAASSLAWPLSPFRLPEPMPRSSLLIHRGILRLRREVRADLSSTEWLCRLISSRSRRLRAPCGDVVLYMLGVGGCGTDTVDDKELHLVHHRDGQCHIKSFISVSVIPLVTKQSDTRRNWQPRWLHLDIGPPMDRIGVGQCRFDGRRRLRIGKKKTTEAAQELVWVG</sequence>
<protein>
    <submittedName>
        <fullName evidence="1">Uncharacterized protein</fullName>
    </submittedName>
</protein>
<evidence type="ECO:0000313" key="1">
    <source>
        <dbReference type="EMBL" id="EMS65240.1"/>
    </source>
</evidence>